<organism evidence="2 3">
    <name type="scientific">Saccharata proteae CBS 121410</name>
    <dbReference type="NCBI Taxonomy" id="1314787"/>
    <lineage>
        <taxon>Eukaryota</taxon>
        <taxon>Fungi</taxon>
        <taxon>Dikarya</taxon>
        <taxon>Ascomycota</taxon>
        <taxon>Pezizomycotina</taxon>
        <taxon>Dothideomycetes</taxon>
        <taxon>Dothideomycetes incertae sedis</taxon>
        <taxon>Botryosphaeriales</taxon>
        <taxon>Saccharataceae</taxon>
        <taxon>Saccharata</taxon>
    </lineage>
</organism>
<name>A0A9P4I005_9PEZI</name>
<evidence type="ECO:0000256" key="1">
    <source>
        <dbReference type="SAM" id="MobiDB-lite"/>
    </source>
</evidence>
<proteinExistence type="predicted"/>
<feature type="compositionally biased region" description="Polar residues" evidence="1">
    <location>
        <begin position="1"/>
        <end position="14"/>
    </location>
</feature>
<gene>
    <name evidence="2" type="ORF">K490DRAFT_61898</name>
</gene>
<evidence type="ECO:0000313" key="3">
    <source>
        <dbReference type="Proteomes" id="UP000799776"/>
    </source>
</evidence>
<sequence length="267" mass="30014">MDSETVNPSSSMAKTTEESAPEHRSKNTGDMNKQDHKAYVKYFGSRQSYAINSPQGVQRDDREIQRLPPARSCGRSYASCSNKMIHILSCGHSVKTSAAEECAYNCDWVDNKGRSGANGPEISGNFLCIACFNHWSRLYSGVFWNKLNRAPRSSNKEQNSWIDEIDNIQEYTRARVEELHNYLLQIMRFSKPVNHSDGEGRPRPAGRTLQRSFSPTDSALGKLARSEAAMMGTLQEAILNFAFSRVSLAGRNMADVMREVLDYSAWP</sequence>
<evidence type="ECO:0000313" key="2">
    <source>
        <dbReference type="EMBL" id="KAF2090578.1"/>
    </source>
</evidence>
<feature type="region of interest" description="Disordered" evidence="1">
    <location>
        <begin position="194"/>
        <end position="214"/>
    </location>
</feature>
<dbReference type="EMBL" id="ML978712">
    <property type="protein sequence ID" value="KAF2090578.1"/>
    <property type="molecule type" value="Genomic_DNA"/>
</dbReference>
<keyword evidence="3" id="KW-1185">Reference proteome</keyword>
<feature type="region of interest" description="Disordered" evidence="1">
    <location>
        <begin position="1"/>
        <end position="37"/>
    </location>
</feature>
<feature type="compositionally biased region" description="Basic and acidic residues" evidence="1">
    <location>
        <begin position="15"/>
        <end position="37"/>
    </location>
</feature>
<dbReference type="Proteomes" id="UP000799776">
    <property type="component" value="Unassembled WGS sequence"/>
</dbReference>
<accession>A0A9P4I005</accession>
<dbReference type="AlphaFoldDB" id="A0A9P4I005"/>
<reference evidence="2" key="1">
    <citation type="journal article" date="2020" name="Stud. Mycol.">
        <title>101 Dothideomycetes genomes: a test case for predicting lifestyles and emergence of pathogens.</title>
        <authorList>
            <person name="Haridas S."/>
            <person name="Albert R."/>
            <person name="Binder M."/>
            <person name="Bloem J."/>
            <person name="Labutti K."/>
            <person name="Salamov A."/>
            <person name="Andreopoulos B."/>
            <person name="Baker S."/>
            <person name="Barry K."/>
            <person name="Bills G."/>
            <person name="Bluhm B."/>
            <person name="Cannon C."/>
            <person name="Castanera R."/>
            <person name="Culley D."/>
            <person name="Daum C."/>
            <person name="Ezra D."/>
            <person name="Gonzalez J."/>
            <person name="Henrissat B."/>
            <person name="Kuo A."/>
            <person name="Liang C."/>
            <person name="Lipzen A."/>
            <person name="Lutzoni F."/>
            <person name="Magnuson J."/>
            <person name="Mondo S."/>
            <person name="Nolan M."/>
            <person name="Ohm R."/>
            <person name="Pangilinan J."/>
            <person name="Park H.-J."/>
            <person name="Ramirez L."/>
            <person name="Alfaro M."/>
            <person name="Sun H."/>
            <person name="Tritt A."/>
            <person name="Yoshinaga Y."/>
            <person name="Zwiers L.-H."/>
            <person name="Turgeon B."/>
            <person name="Goodwin S."/>
            <person name="Spatafora J."/>
            <person name="Crous P."/>
            <person name="Grigoriev I."/>
        </authorList>
    </citation>
    <scope>NUCLEOTIDE SEQUENCE</scope>
    <source>
        <strain evidence="2">CBS 121410</strain>
    </source>
</reference>
<protein>
    <submittedName>
        <fullName evidence="2">Uncharacterized protein</fullName>
    </submittedName>
</protein>
<comment type="caution">
    <text evidence="2">The sequence shown here is derived from an EMBL/GenBank/DDBJ whole genome shotgun (WGS) entry which is preliminary data.</text>
</comment>